<dbReference type="EC" id="4.6.1.1" evidence="2"/>
<dbReference type="InterPro" id="IPR029787">
    <property type="entry name" value="Nucleotide_cyclase"/>
</dbReference>
<dbReference type="Gene3D" id="3.30.70.1230">
    <property type="entry name" value="Nucleotide cyclase"/>
    <property type="match status" value="1"/>
</dbReference>
<dbReference type="InterPro" id="IPR050697">
    <property type="entry name" value="Adenylyl/Guanylyl_Cyclase_3/4"/>
</dbReference>
<sequence>MLDLIAQGPAASDRWRRPLPEPTSGREISLGRSESDWIVPWDGMISRKHVKLRTLADKQLEVVRSMSARNAVFYRGQQNQRFKLSVGEHFVIGETTFTFANRPGVVTPDGIDPNNNDPASRSLSEHAYNHTELRERKFRDGASRIEMLTFLPDLITSSEADEELLVRMTNVLLQATPSATSVAIVSLGDSSPGAFANRSPNRSAVEVLHYDSRNLNLRDAAVSTKLVQNAITKGESILQIWSHPSKPIDSAPKQEPDQEMGQETAWPAYTTQEGVDWAYCVPLRSEACRGWGIYVSGEFLTNPGPEELQDDLKFAELVGSMVANLRQSHRLERRQAAIRQFFAPVVMDALARRVPDEVLAPRETMLTVMFSDLRGFSRRSEQHADALLELLGRVSESLGLMTRAILETGGVIGDFHGDAAMGFWGWPLEQSDRALRAARAAMQIRHQHASKDNGSDLLQYGIGIASGPAVAGQIGTADQVKVTAFGPVVNLASRLEGLTKSFGVNVIVDQATVNALADSAESDFQFRRLARVRPAGFSQAFDLFELLTPLVASAGQNRAFSAKERMEYEKSLLLFIKGDWAQAQVGLEPLAVHDSASRLLLRFIEGQNAIAPDDWSGAIDIGKN</sequence>
<dbReference type="PANTHER" id="PTHR43081:SF20">
    <property type="entry name" value="TWO-COMPONENT RESPONSE REGULATOR"/>
    <property type="match status" value="1"/>
</dbReference>
<dbReference type="GO" id="GO:0006171">
    <property type="term" value="P:cAMP biosynthetic process"/>
    <property type="evidence" value="ECO:0007669"/>
    <property type="project" value="TreeGrafter"/>
</dbReference>
<evidence type="ECO:0000259" key="1">
    <source>
        <dbReference type="PROSITE" id="PS50125"/>
    </source>
</evidence>
<dbReference type="InterPro" id="IPR008984">
    <property type="entry name" value="SMAD_FHA_dom_sf"/>
</dbReference>
<gene>
    <name evidence="2" type="primary">cyaB</name>
    <name evidence="2" type="ORF">Q31b_08130</name>
</gene>
<dbReference type="AlphaFoldDB" id="A0A5C6ECH9"/>
<evidence type="ECO:0000313" key="2">
    <source>
        <dbReference type="EMBL" id="TWU45637.1"/>
    </source>
</evidence>
<dbReference type="RefSeq" id="WP_146598300.1">
    <property type="nucleotide sequence ID" value="NZ_SJPY01000001.1"/>
</dbReference>
<keyword evidence="2" id="KW-0456">Lyase</keyword>
<dbReference type="EMBL" id="SJPY01000001">
    <property type="protein sequence ID" value="TWU45637.1"/>
    <property type="molecule type" value="Genomic_DNA"/>
</dbReference>
<keyword evidence="3" id="KW-1185">Reference proteome</keyword>
<dbReference type="InterPro" id="IPR001054">
    <property type="entry name" value="A/G_cyclase"/>
</dbReference>
<evidence type="ECO:0000313" key="3">
    <source>
        <dbReference type="Proteomes" id="UP000315471"/>
    </source>
</evidence>
<proteinExistence type="predicted"/>
<dbReference type="SMART" id="SM00044">
    <property type="entry name" value="CYCc"/>
    <property type="match status" value="1"/>
</dbReference>
<dbReference type="SUPFAM" id="SSF49879">
    <property type="entry name" value="SMAD/FHA domain"/>
    <property type="match status" value="1"/>
</dbReference>
<dbReference type="OrthoDB" id="9806704at2"/>
<dbReference type="Proteomes" id="UP000315471">
    <property type="component" value="Unassembled WGS sequence"/>
</dbReference>
<dbReference type="GO" id="GO:0004016">
    <property type="term" value="F:adenylate cyclase activity"/>
    <property type="evidence" value="ECO:0007669"/>
    <property type="project" value="UniProtKB-EC"/>
</dbReference>
<organism evidence="2 3">
    <name type="scientific">Novipirellula aureliae</name>
    <dbReference type="NCBI Taxonomy" id="2527966"/>
    <lineage>
        <taxon>Bacteria</taxon>
        <taxon>Pseudomonadati</taxon>
        <taxon>Planctomycetota</taxon>
        <taxon>Planctomycetia</taxon>
        <taxon>Pirellulales</taxon>
        <taxon>Pirellulaceae</taxon>
        <taxon>Novipirellula</taxon>
    </lineage>
</organism>
<feature type="domain" description="Guanylate cyclase" evidence="1">
    <location>
        <begin position="367"/>
        <end position="496"/>
    </location>
</feature>
<protein>
    <submittedName>
        <fullName evidence="2">Adenylate cyclase 2</fullName>
        <ecNumber evidence="2">4.6.1.1</ecNumber>
    </submittedName>
</protein>
<dbReference type="Gene3D" id="2.60.200.20">
    <property type="match status" value="1"/>
</dbReference>
<dbReference type="SUPFAM" id="SSF55073">
    <property type="entry name" value="Nucleotide cyclase"/>
    <property type="match status" value="1"/>
</dbReference>
<accession>A0A5C6ECH9</accession>
<dbReference type="CDD" id="cd00060">
    <property type="entry name" value="FHA"/>
    <property type="match status" value="1"/>
</dbReference>
<reference evidence="2 3" key="1">
    <citation type="submission" date="2019-02" db="EMBL/GenBank/DDBJ databases">
        <title>Deep-cultivation of Planctomycetes and their phenomic and genomic characterization uncovers novel biology.</title>
        <authorList>
            <person name="Wiegand S."/>
            <person name="Jogler M."/>
            <person name="Boedeker C."/>
            <person name="Pinto D."/>
            <person name="Vollmers J."/>
            <person name="Rivas-Marin E."/>
            <person name="Kohn T."/>
            <person name="Peeters S.H."/>
            <person name="Heuer A."/>
            <person name="Rast P."/>
            <person name="Oberbeckmann S."/>
            <person name="Bunk B."/>
            <person name="Jeske O."/>
            <person name="Meyerdierks A."/>
            <person name="Storesund J.E."/>
            <person name="Kallscheuer N."/>
            <person name="Luecker S."/>
            <person name="Lage O.M."/>
            <person name="Pohl T."/>
            <person name="Merkel B.J."/>
            <person name="Hornburger P."/>
            <person name="Mueller R.-W."/>
            <person name="Bruemmer F."/>
            <person name="Labrenz M."/>
            <person name="Spormann A.M."/>
            <person name="Op Den Camp H."/>
            <person name="Overmann J."/>
            <person name="Amann R."/>
            <person name="Jetten M.S.M."/>
            <person name="Mascher T."/>
            <person name="Medema M.H."/>
            <person name="Devos D.P."/>
            <person name="Kaster A.-K."/>
            <person name="Ovreas L."/>
            <person name="Rohde M."/>
            <person name="Galperin M.Y."/>
            <person name="Jogler C."/>
        </authorList>
    </citation>
    <scope>NUCLEOTIDE SEQUENCE [LARGE SCALE GENOMIC DNA]</scope>
    <source>
        <strain evidence="2 3">Q31b</strain>
    </source>
</reference>
<dbReference type="PANTHER" id="PTHR43081">
    <property type="entry name" value="ADENYLATE CYCLASE, TERMINAL-DIFFERENTIATION SPECIFIC-RELATED"/>
    <property type="match status" value="1"/>
</dbReference>
<comment type="caution">
    <text evidence="2">The sequence shown here is derived from an EMBL/GenBank/DDBJ whole genome shotgun (WGS) entry which is preliminary data.</text>
</comment>
<dbReference type="Pfam" id="PF00211">
    <property type="entry name" value="Guanylate_cyc"/>
    <property type="match status" value="1"/>
</dbReference>
<dbReference type="GO" id="GO:0035556">
    <property type="term" value="P:intracellular signal transduction"/>
    <property type="evidence" value="ECO:0007669"/>
    <property type="project" value="InterPro"/>
</dbReference>
<dbReference type="PROSITE" id="PS50125">
    <property type="entry name" value="GUANYLATE_CYCLASE_2"/>
    <property type="match status" value="1"/>
</dbReference>
<name>A0A5C6ECH9_9BACT</name>
<dbReference type="CDD" id="cd07302">
    <property type="entry name" value="CHD"/>
    <property type="match status" value="1"/>
</dbReference>